<dbReference type="GO" id="GO:0006260">
    <property type="term" value="P:DNA replication"/>
    <property type="evidence" value="ECO:0007669"/>
    <property type="project" value="UniProtKB-KW"/>
</dbReference>
<dbReference type="GO" id="GO:0008413">
    <property type="term" value="F:8-oxo-7,8-dihydroguanosine triphosphate pyrophosphatase activity"/>
    <property type="evidence" value="ECO:0007669"/>
    <property type="project" value="InterPro"/>
</dbReference>
<evidence type="ECO:0000256" key="2">
    <source>
        <dbReference type="ARBA" id="ARBA00005582"/>
    </source>
</evidence>
<dbReference type="InterPro" id="IPR015797">
    <property type="entry name" value="NUDIX_hydrolase-like_dom_sf"/>
</dbReference>
<feature type="binding site" evidence="18">
    <location>
        <position position="58"/>
    </location>
    <ligand>
        <name>Mg(2+)</name>
        <dbReference type="ChEBI" id="CHEBI:18420"/>
    </ligand>
</feature>
<dbReference type="RefSeq" id="WP_019621933.1">
    <property type="nucleotide sequence ID" value="NZ_AP014545.1"/>
</dbReference>
<dbReference type="PROSITE" id="PS51462">
    <property type="entry name" value="NUDIX"/>
    <property type="match status" value="1"/>
</dbReference>
<dbReference type="AlphaFoldDB" id="A0A7R6P1N5"/>
<comment type="catalytic activity">
    <reaction evidence="11">
        <text>8-oxo-GTP + H2O = 8-oxo-GMP + diphosphate + H(+)</text>
        <dbReference type="Rhea" id="RHEA:67616"/>
        <dbReference type="ChEBI" id="CHEBI:15377"/>
        <dbReference type="ChEBI" id="CHEBI:15378"/>
        <dbReference type="ChEBI" id="CHEBI:33019"/>
        <dbReference type="ChEBI" id="CHEBI:143553"/>
        <dbReference type="ChEBI" id="CHEBI:145694"/>
    </reaction>
</comment>
<name>A0A7R6P1N5_9GAMM</name>
<evidence type="ECO:0000256" key="12">
    <source>
        <dbReference type="ARBA" id="ARBA00038905"/>
    </source>
</evidence>
<evidence type="ECO:0000256" key="4">
    <source>
        <dbReference type="ARBA" id="ARBA00022705"/>
    </source>
</evidence>
<comment type="catalytic activity">
    <reaction evidence="10">
        <text>8-oxo-dGTP + H2O = 8-oxo-dGMP + diphosphate + H(+)</text>
        <dbReference type="Rhea" id="RHEA:31575"/>
        <dbReference type="ChEBI" id="CHEBI:15377"/>
        <dbReference type="ChEBI" id="CHEBI:15378"/>
        <dbReference type="ChEBI" id="CHEBI:33019"/>
        <dbReference type="ChEBI" id="CHEBI:63224"/>
        <dbReference type="ChEBI" id="CHEBI:77896"/>
        <dbReference type="EC" id="3.6.1.55"/>
    </reaction>
</comment>
<evidence type="ECO:0000256" key="3">
    <source>
        <dbReference type="ARBA" id="ARBA00022457"/>
    </source>
</evidence>
<evidence type="ECO:0000256" key="13">
    <source>
        <dbReference type="ARBA" id="ARBA00040794"/>
    </source>
</evidence>
<dbReference type="SUPFAM" id="SSF51391">
    <property type="entry name" value="Thiamin phosphate synthase"/>
    <property type="match status" value="1"/>
</dbReference>
<feature type="binding site" evidence="17">
    <location>
        <begin position="35"/>
        <end position="38"/>
    </location>
    <ligand>
        <name>8-oxo-dGTP</name>
        <dbReference type="ChEBI" id="CHEBI:77896"/>
    </ligand>
</feature>
<dbReference type="InterPro" id="IPR029119">
    <property type="entry name" value="MutY_C"/>
</dbReference>
<feature type="binding site" evidence="17">
    <location>
        <position position="24"/>
    </location>
    <ligand>
        <name>8-oxo-dGTP</name>
        <dbReference type="ChEBI" id="CHEBI:77896"/>
    </ligand>
</feature>
<dbReference type="Proteomes" id="UP000595663">
    <property type="component" value="Chromosome"/>
</dbReference>
<dbReference type="GO" id="GO:0046872">
    <property type="term" value="F:metal ion binding"/>
    <property type="evidence" value="ECO:0007669"/>
    <property type="project" value="UniProtKB-KW"/>
</dbReference>
<feature type="domain" description="Nudix hydrolase" evidence="19">
    <location>
        <begin position="3"/>
        <end position="131"/>
    </location>
</feature>
<organism evidence="20 21">
    <name type="scientific">Amphritea japonica ATCC BAA-1530</name>
    <dbReference type="NCBI Taxonomy" id="1278309"/>
    <lineage>
        <taxon>Bacteria</taxon>
        <taxon>Pseudomonadati</taxon>
        <taxon>Pseudomonadota</taxon>
        <taxon>Gammaproteobacteria</taxon>
        <taxon>Oceanospirillales</taxon>
        <taxon>Oceanospirillaceae</taxon>
        <taxon>Amphritea</taxon>
    </lineage>
</organism>
<dbReference type="EC" id="3.6.1.55" evidence="12"/>
<dbReference type="Gene3D" id="3.20.20.70">
    <property type="entry name" value="Aldolase class I"/>
    <property type="match status" value="1"/>
</dbReference>
<dbReference type="Pfam" id="PF02581">
    <property type="entry name" value="TMP-TENI"/>
    <property type="match status" value="1"/>
</dbReference>
<evidence type="ECO:0000256" key="9">
    <source>
        <dbReference type="ARBA" id="ARBA00023204"/>
    </source>
</evidence>
<dbReference type="NCBIfam" id="TIGR00586">
    <property type="entry name" value="mutt"/>
    <property type="match status" value="1"/>
</dbReference>
<dbReference type="PROSITE" id="PS00893">
    <property type="entry name" value="NUDIX_BOX"/>
    <property type="match status" value="1"/>
</dbReference>
<dbReference type="PANTHER" id="PTHR47707">
    <property type="entry name" value="8-OXO-DGTP DIPHOSPHATASE"/>
    <property type="match status" value="1"/>
</dbReference>
<dbReference type="GO" id="GO:0044715">
    <property type="term" value="F:8-oxo-dGDP phosphatase activity"/>
    <property type="evidence" value="ECO:0007669"/>
    <property type="project" value="TreeGrafter"/>
</dbReference>
<sequence>MSELIHVAAAAIFNESGKLLLALRDETQHQGGLWEFPGGKVEAGEDVYSALARELNEELGIEVDISATTPLIQVPFHYPEKSVLLDVFRVTRFAGKAYGREGQPLKWISLTELPNYQFPAANKPIVDALLLPRIIAISPELPLDEYASFVRNAMAKVEQSDHAMAVMLRVKQLAESDQLTLYSTLTKEFPDLQLIWNGSVESANKAGIQSIHLSSVRLMQLQHRNDFHGDLLGASCHSKKEIRHAEQLGVDYITLSPVQQTLSHPTAEPLGWQRFSELVRDCALPVYALGGVDSVDLERSLCAGGQGVAGIRGFS</sequence>
<dbReference type="InterPro" id="IPR003561">
    <property type="entry name" value="Mutator_MutT"/>
</dbReference>
<evidence type="ECO:0000256" key="1">
    <source>
        <dbReference type="ARBA" id="ARBA00001946"/>
    </source>
</evidence>
<feature type="binding site" evidence="18">
    <location>
        <position position="38"/>
    </location>
    <ligand>
        <name>Mg(2+)</name>
        <dbReference type="ChEBI" id="CHEBI:18420"/>
    </ligand>
</feature>
<keyword evidence="8 18" id="KW-0460">Magnesium</keyword>
<keyword evidence="3" id="KW-0515">Mutator protein</keyword>
<dbReference type="EMBL" id="AP014545">
    <property type="protein sequence ID" value="BBB25518.1"/>
    <property type="molecule type" value="Genomic_DNA"/>
</dbReference>
<evidence type="ECO:0000256" key="5">
    <source>
        <dbReference type="ARBA" id="ARBA00022723"/>
    </source>
</evidence>
<keyword evidence="6" id="KW-0227">DNA damage</keyword>
<dbReference type="InterPro" id="IPR020476">
    <property type="entry name" value="Nudix_hydrolase"/>
</dbReference>
<evidence type="ECO:0000256" key="8">
    <source>
        <dbReference type="ARBA" id="ARBA00022842"/>
    </source>
</evidence>
<evidence type="ECO:0000313" key="20">
    <source>
        <dbReference type="EMBL" id="BBB25518.1"/>
    </source>
</evidence>
<comment type="cofactor">
    <cofactor evidence="1 18">
        <name>Mg(2+)</name>
        <dbReference type="ChEBI" id="CHEBI:18420"/>
    </cofactor>
</comment>
<dbReference type="GO" id="GO:0006281">
    <property type="term" value="P:DNA repair"/>
    <property type="evidence" value="ECO:0007669"/>
    <property type="project" value="UniProtKB-KW"/>
</dbReference>
<evidence type="ECO:0000256" key="14">
    <source>
        <dbReference type="ARBA" id="ARBA00041592"/>
    </source>
</evidence>
<dbReference type="InterPro" id="IPR020084">
    <property type="entry name" value="NUDIX_hydrolase_CS"/>
</dbReference>
<dbReference type="InterPro" id="IPR036206">
    <property type="entry name" value="ThiamineP_synth_sf"/>
</dbReference>
<dbReference type="GO" id="GO:0044716">
    <property type="term" value="F:8-oxo-GDP phosphatase activity"/>
    <property type="evidence" value="ECO:0007669"/>
    <property type="project" value="TreeGrafter"/>
</dbReference>
<accession>A0A7R6P1N5</accession>
<evidence type="ECO:0000256" key="16">
    <source>
        <dbReference type="ARBA" id="ARBA00042798"/>
    </source>
</evidence>
<dbReference type="CDD" id="cd03425">
    <property type="entry name" value="NUDIX_MutT_NudA_like"/>
    <property type="match status" value="1"/>
</dbReference>
<feature type="binding site" evidence="17">
    <location>
        <position position="122"/>
    </location>
    <ligand>
        <name>8-oxo-dGTP</name>
        <dbReference type="ChEBI" id="CHEBI:77896"/>
    </ligand>
</feature>
<keyword evidence="4" id="KW-0235">DNA replication</keyword>
<keyword evidence="7 20" id="KW-0378">Hydrolase</keyword>
<comment type="similarity">
    <text evidence="2">Belongs to the Nudix hydrolase family.</text>
</comment>
<dbReference type="InterPro" id="IPR022998">
    <property type="entry name" value="ThiamineP_synth_TenI"/>
</dbReference>
<evidence type="ECO:0000256" key="10">
    <source>
        <dbReference type="ARBA" id="ARBA00035861"/>
    </source>
</evidence>
<dbReference type="GO" id="GO:0035539">
    <property type="term" value="F:8-oxo-7,8-dihydrodeoxyguanosine triphosphate pyrophosphatase activity"/>
    <property type="evidence" value="ECO:0007669"/>
    <property type="project" value="UniProtKB-EC"/>
</dbReference>
<keyword evidence="9" id="KW-0234">DNA repair</keyword>
<dbReference type="InterPro" id="IPR000086">
    <property type="entry name" value="NUDIX_hydrolase_dom"/>
</dbReference>
<feature type="binding site" evidence="17">
    <location>
        <position position="29"/>
    </location>
    <ligand>
        <name>8-oxo-dGTP</name>
        <dbReference type="ChEBI" id="CHEBI:77896"/>
    </ligand>
</feature>
<keyword evidence="5 18" id="KW-0479">Metal-binding</keyword>
<proteinExistence type="inferred from homology"/>
<gene>
    <name evidence="20" type="ORF">AMJAP_0921</name>
</gene>
<dbReference type="SUPFAM" id="SSF55811">
    <property type="entry name" value="Nudix"/>
    <property type="match status" value="1"/>
</dbReference>
<keyword evidence="21" id="KW-1185">Reference proteome</keyword>
<evidence type="ECO:0000259" key="19">
    <source>
        <dbReference type="PROSITE" id="PS51462"/>
    </source>
</evidence>
<evidence type="ECO:0000256" key="6">
    <source>
        <dbReference type="ARBA" id="ARBA00022763"/>
    </source>
</evidence>
<dbReference type="InterPro" id="IPR047127">
    <property type="entry name" value="MutT-like"/>
</dbReference>
<evidence type="ECO:0000313" key="21">
    <source>
        <dbReference type="Proteomes" id="UP000595663"/>
    </source>
</evidence>
<protein>
    <recommendedName>
        <fullName evidence="13">8-oxo-dGTP diphosphatase</fullName>
        <ecNumber evidence="12">3.6.1.55</ecNumber>
    </recommendedName>
    <alternativeName>
        <fullName evidence="16">7,8-dihydro-8-oxoguanine-triphosphatase</fullName>
    </alternativeName>
    <alternativeName>
        <fullName evidence="15">Mutator protein MutT</fullName>
    </alternativeName>
    <alternativeName>
        <fullName evidence="14">dGTP pyrophosphohydrolase</fullName>
    </alternativeName>
</protein>
<dbReference type="Pfam" id="PF14815">
    <property type="entry name" value="NUDIX_4"/>
    <property type="match status" value="1"/>
</dbReference>
<dbReference type="CDD" id="cd00564">
    <property type="entry name" value="TMP_TenI"/>
    <property type="match status" value="1"/>
</dbReference>
<evidence type="ECO:0000256" key="17">
    <source>
        <dbReference type="PIRSR" id="PIRSR603561-1"/>
    </source>
</evidence>
<dbReference type="FunFam" id="3.90.79.10:FF:000014">
    <property type="entry name" value="8-oxo-dGTP diphosphatase MutT"/>
    <property type="match status" value="1"/>
</dbReference>
<dbReference type="KEGG" id="ajp:AMJAP_0921"/>
<dbReference type="PANTHER" id="PTHR47707:SF1">
    <property type="entry name" value="NUDIX HYDROLASE FAMILY PROTEIN"/>
    <property type="match status" value="1"/>
</dbReference>
<evidence type="ECO:0000256" key="18">
    <source>
        <dbReference type="PIRSR" id="PIRSR603561-2"/>
    </source>
</evidence>
<dbReference type="NCBIfam" id="NF006530">
    <property type="entry name" value="PRK08999.1"/>
    <property type="match status" value="1"/>
</dbReference>
<dbReference type="Gene3D" id="3.90.79.10">
    <property type="entry name" value="Nucleoside Triphosphate Pyrophosphohydrolase"/>
    <property type="match status" value="1"/>
</dbReference>
<dbReference type="PRINTS" id="PR00502">
    <property type="entry name" value="NUDIXFAMILY"/>
</dbReference>
<evidence type="ECO:0000256" key="11">
    <source>
        <dbReference type="ARBA" id="ARBA00036904"/>
    </source>
</evidence>
<reference evidence="20 21" key="1">
    <citation type="journal article" date="2008" name="Int. J. Syst. Evol. Microbiol.">
        <title>Amphritea japonica sp. nov. and Amphritea balenae sp. nov., isolated from the sediment adjacent to sperm whale carcasses off Kagoshima, Japan.</title>
        <authorList>
            <person name="Miyazaki M."/>
            <person name="Nogi Y."/>
            <person name="Fujiwara Y."/>
            <person name="Kawato M."/>
            <person name="Nagahama T."/>
            <person name="Kubokawa K."/>
            <person name="Horikoshi K."/>
        </authorList>
    </citation>
    <scope>NUCLEOTIDE SEQUENCE [LARGE SCALE GENOMIC DNA]</scope>
    <source>
        <strain evidence="20 21">ATCC BAA-1530</strain>
    </source>
</reference>
<dbReference type="InterPro" id="IPR013785">
    <property type="entry name" value="Aldolase_TIM"/>
</dbReference>
<dbReference type="GO" id="GO:0009228">
    <property type="term" value="P:thiamine biosynthetic process"/>
    <property type="evidence" value="ECO:0007669"/>
    <property type="project" value="UniProtKB-KW"/>
</dbReference>
<evidence type="ECO:0000256" key="15">
    <source>
        <dbReference type="ARBA" id="ARBA00041979"/>
    </source>
</evidence>
<evidence type="ECO:0000256" key="7">
    <source>
        <dbReference type="ARBA" id="ARBA00022801"/>
    </source>
</evidence>